<evidence type="ECO:0000313" key="1">
    <source>
        <dbReference type="EMBL" id="KAK0504528.1"/>
    </source>
</evidence>
<name>A0AA39QKB2_9AGAR</name>
<evidence type="ECO:0000313" key="2">
    <source>
        <dbReference type="Proteomes" id="UP001175228"/>
    </source>
</evidence>
<reference evidence="1" key="1">
    <citation type="submission" date="2023-06" db="EMBL/GenBank/DDBJ databases">
        <authorList>
            <consortium name="Lawrence Berkeley National Laboratory"/>
            <person name="Ahrendt S."/>
            <person name="Sahu N."/>
            <person name="Indic B."/>
            <person name="Wong-Bajracharya J."/>
            <person name="Merenyi Z."/>
            <person name="Ke H.-M."/>
            <person name="Monk M."/>
            <person name="Kocsube S."/>
            <person name="Drula E."/>
            <person name="Lipzen A."/>
            <person name="Balint B."/>
            <person name="Henrissat B."/>
            <person name="Andreopoulos B."/>
            <person name="Martin F.M."/>
            <person name="Harder C.B."/>
            <person name="Rigling D."/>
            <person name="Ford K.L."/>
            <person name="Foster G.D."/>
            <person name="Pangilinan J."/>
            <person name="Papanicolaou A."/>
            <person name="Barry K."/>
            <person name="LaButti K."/>
            <person name="Viragh M."/>
            <person name="Koriabine M."/>
            <person name="Yan M."/>
            <person name="Riley R."/>
            <person name="Champramary S."/>
            <person name="Plett K.L."/>
            <person name="Tsai I.J."/>
            <person name="Slot J."/>
            <person name="Sipos G."/>
            <person name="Plett J."/>
            <person name="Nagy L.G."/>
            <person name="Grigoriev I.V."/>
        </authorList>
    </citation>
    <scope>NUCLEOTIDE SEQUENCE</scope>
    <source>
        <strain evidence="1">HWK02</strain>
    </source>
</reference>
<proteinExistence type="predicted"/>
<dbReference type="AlphaFoldDB" id="A0AA39QKB2"/>
<accession>A0AA39QKB2</accession>
<gene>
    <name evidence="1" type="ORF">EDD18DRAFT_1343302</name>
</gene>
<organism evidence="1 2">
    <name type="scientific">Armillaria luteobubalina</name>
    <dbReference type="NCBI Taxonomy" id="153913"/>
    <lineage>
        <taxon>Eukaryota</taxon>
        <taxon>Fungi</taxon>
        <taxon>Dikarya</taxon>
        <taxon>Basidiomycota</taxon>
        <taxon>Agaricomycotina</taxon>
        <taxon>Agaricomycetes</taxon>
        <taxon>Agaricomycetidae</taxon>
        <taxon>Agaricales</taxon>
        <taxon>Marasmiineae</taxon>
        <taxon>Physalacriaceae</taxon>
        <taxon>Armillaria</taxon>
    </lineage>
</organism>
<protein>
    <submittedName>
        <fullName evidence="1">Uncharacterized protein</fullName>
    </submittedName>
</protein>
<comment type="caution">
    <text evidence="1">The sequence shown here is derived from an EMBL/GenBank/DDBJ whole genome shotgun (WGS) entry which is preliminary data.</text>
</comment>
<dbReference type="EMBL" id="JAUEPU010000002">
    <property type="protein sequence ID" value="KAK0504528.1"/>
    <property type="molecule type" value="Genomic_DNA"/>
</dbReference>
<sequence length="410" mass="46246">MAEATDNSFVFANSLMGLQYFCLSMERFQFAYGWLTQWTKTLVYALQVRGEIPKTVAMPSITNKPGVNPWKITYHPVPVHVNQMEMLRTQVNNSARRFQELRDFINDFTIPKFSIRLPITLLRKITMQNLASRARALLSLQPVTTCEAEQLDHMITAKVHNLLGFPFWPLTDILTLPIAAMGFEFPSITRINLGIAINSVARDLNHHVPAYKAMAHITLADWTSTAGTLDVKTITAAVSGPISLAVLVTGKNNSILHSELMGLIMDHVLSQSWQGTQKLFSDHLNSVRITQDSKATGGNEAKLQHIPARSYYRWIVDIQTSSPHISLEYTPGHSCQRTMPATLNDEADHFASWAQKHRNQLPVALIPTFFMDEFTFWTPDNGWIESEIKSFINSSMVKAKVQELAIGRHQ</sequence>
<keyword evidence="2" id="KW-1185">Reference proteome</keyword>
<dbReference type="Proteomes" id="UP001175228">
    <property type="component" value="Unassembled WGS sequence"/>
</dbReference>